<keyword evidence="6" id="KW-1185">Reference proteome</keyword>
<evidence type="ECO:0000256" key="3">
    <source>
        <dbReference type="ARBA" id="ARBA00023163"/>
    </source>
</evidence>
<dbReference type="PANTHER" id="PTHR36511">
    <property type="entry name" value="MERR FAMILY BACTERIAL REGULATORY PROTEIN"/>
    <property type="match status" value="1"/>
</dbReference>
<dbReference type="SUPFAM" id="SSF47413">
    <property type="entry name" value="lambda repressor-like DNA-binding domains"/>
    <property type="match status" value="1"/>
</dbReference>
<keyword evidence="1" id="KW-0805">Transcription regulation</keyword>
<dbReference type="InterPro" id="IPR022453">
    <property type="entry name" value="Znf_MqsA-type"/>
</dbReference>
<comment type="caution">
    <text evidence="5">The sequence shown here is derived from an EMBL/GenBank/DDBJ whole genome shotgun (WGS) entry which is preliminary data.</text>
</comment>
<dbReference type="Gene3D" id="3.10.20.860">
    <property type="match status" value="1"/>
</dbReference>
<dbReference type="InterPro" id="IPR022452">
    <property type="entry name" value="MqsA"/>
</dbReference>
<keyword evidence="2" id="KW-0238">DNA-binding</keyword>
<sequence>MKCPVCGSTGMTHETRDISYTYKGRTTTIKAVEGDFCAACDEVILDRLNGDRFGAEIRAFKRQVNEDIGVDPAFIAKVRKKLDLDQREAGRIFGGGDNAFSRYERGRAKPPVSLIKLLMILDKHPELMSEVMTIQAA</sequence>
<dbReference type="EMBL" id="SSOA01000004">
    <property type="protein sequence ID" value="THF50150.1"/>
    <property type="molecule type" value="Genomic_DNA"/>
</dbReference>
<dbReference type="Gene3D" id="1.10.260.40">
    <property type="entry name" value="lambda repressor-like DNA-binding domains"/>
    <property type="match status" value="1"/>
</dbReference>
<evidence type="ECO:0000313" key="5">
    <source>
        <dbReference type="EMBL" id="THF50150.1"/>
    </source>
</evidence>
<dbReference type="GO" id="GO:0003677">
    <property type="term" value="F:DNA binding"/>
    <property type="evidence" value="ECO:0007669"/>
    <property type="project" value="UniProtKB-KW"/>
</dbReference>
<dbReference type="NCBIfam" id="TIGR03830">
    <property type="entry name" value="CxxCG_CxxCG_HTH"/>
    <property type="match status" value="1"/>
</dbReference>
<evidence type="ECO:0000313" key="6">
    <source>
        <dbReference type="Proteomes" id="UP000310754"/>
    </source>
</evidence>
<evidence type="ECO:0000256" key="2">
    <source>
        <dbReference type="ARBA" id="ARBA00023125"/>
    </source>
</evidence>
<dbReference type="Pfam" id="PF15731">
    <property type="entry name" value="MqsA_antitoxin"/>
    <property type="match status" value="1"/>
</dbReference>
<keyword evidence="3" id="KW-0804">Transcription</keyword>
<feature type="domain" description="HTH cro/C1-type" evidence="4">
    <location>
        <begin position="75"/>
        <end position="128"/>
    </location>
</feature>
<evidence type="ECO:0000259" key="4">
    <source>
        <dbReference type="PROSITE" id="PS50943"/>
    </source>
</evidence>
<accession>A0A4S3ZWC9</accession>
<dbReference type="InterPro" id="IPR010982">
    <property type="entry name" value="Lambda_DNA-bd_dom_sf"/>
</dbReference>
<dbReference type="Proteomes" id="UP000310754">
    <property type="component" value="Unassembled WGS sequence"/>
</dbReference>
<evidence type="ECO:0000256" key="1">
    <source>
        <dbReference type="ARBA" id="ARBA00023015"/>
    </source>
</evidence>
<dbReference type="PROSITE" id="PS50943">
    <property type="entry name" value="HTH_CROC1"/>
    <property type="match status" value="1"/>
</dbReference>
<dbReference type="SMART" id="SM00530">
    <property type="entry name" value="HTH_XRE"/>
    <property type="match status" value="1"/>
</dbReference>
<dbReference type="CDD" id="cd12870">
    <property type="entry name" value="MqsA"/>
    <property type="match status" value="1"/>
</dbReference>
<name>A0A4S3ZWC9_9HYPH</name>
<reference evidence="5 6" key="1">
    <citation type="submission" date="2019-04" db="EMBL/GenBank/DDBJ databases">
        <title>Rhizobium terrae sp. nov., isolated from a paddy soil.</title>
        <authorList>
            <person name="Lin S.-Y."/>
            <person name="Hameed A."/>
            <person name="Huang H.-I."/>
            <person name="Young C.-C."/>
        </authorList>
    </citation>
    <scope>NUCLEOTIDE SEQUENCE [LARGE SCALE GENOMIC DNA]</scope>
    <source>
        <strain evidence="5 6">CC-HIH110</strain>
    </source>
</reference>
<protein>
    <submittedName>
        <fullName evidence="5">YgiT-type zinc finger protein</fullName>
    </submittedName>
</protein>
<dbReference type="InterPro" id="IPR052359">
    <property type="entry name" value="HTH-type_reg/antitoxin"/>
</dbReference>
<dbReference type="RefSeq" id="WP_146934420.1">
    <property type="nucleotide sequence ID" value="NZ_SSOA01000004.1"/>
</dbReference>
<dbReference type="InterPro" id="IPR001387">
    <property type="entry name" value="Cro/C1-type_HTH"/>
</dbReference>
<organism evidence="5 6">
    <name type="scientific">Allorhizobium terrae</name>
    <dbReference type="NCBI Taxonomy" id="1848972"/>
    <lineage>
        <taxon>Bacteria</taxon>
        <taxon>Pseudomonadati</taxon>
        <taxon>Pseudomonadota</taxon>
        <taxon>Alphaproteobacteria</taxon>
        <taxon>Hyphomicrobiales</taxon>
        <taxon>Rhizobiaceae</taxon>
        <taxon>Rhizobium/Agrobacterium group</taxon>
        <taxon>Allorhizobium</taxon>
    </lineage>
</organism>
<dbReference type="PANTHER" id="PTHR36511:SF4">
    <property type="entry name" value="ANTITOXIN MQSA"/>
    <property type="match status" value="1"/>
</dbReference>
<dbReference type="InterPro" id="IPR032758">
    <property type="entry name" value="MqsA/HigA-2"/>
</dbReference>
<dbReference type="CDD" id="cd00093">
    <property type="entry name" value="HTH_XRE"/>
    <property type="match status" value="1"/>
</dbReference>
<proteinExistence type="predicted"/>
<dbReference type="AlphaFoldDB" id="A0A4S3ZWC9"/>
<dbReference type="NCBIfam" id="TIGR03831">
    <property type="entry name" value="YgiT_finger"/>
    <property type="match status" value="1"/>
</dbReference>
<gene>
    <name evidence="5" type="ORF">E6C51_10370</name>
</gene>